<sequence length="101" mass="10976">MLSSQSVLSQTRFYPLIGPVAFADTRKPQPPIDYRPTADLQKATAETRPSGRVRWRRPPCSAGCPRSQAETNGLTGPELDSPAISPRELGSPTRPARPPLP</sequence>
<evidence type="ECO:0000313" key="2">
    <source>
        <dbReference type="EMBL" id="KAH3870951.1"/>
    </source>
</evidence>
<keyword evidence="3" id="KW-1185">Reference proteome</keyword>
<reference evidence="2" key="1">
    <citation type="journal article" date="2019" name="bioRxiv">
        <title>The Genome of the Zebra Mussel, Dreissena polymorpha: A Resource for Invasive Species Research.</title>
        <authorList>
            <person name="McCartney M.A."/>
            <person name="Auch B."/>
            <person name="Kono T."/>
            <person name="Mallez S."/>
            <person name="Zhang Y."/>
            <person name="Obille A."/>
            <person name="Becker A."/>
            <person name="Abrahante J.E."/>
            <person name="Garbe J."/>
            <person name="Badalamenti J.P."/>
            <person name="Herman A."/>
            <person name="Mangelson H."/>
            <person name="Liachko I."/>
            <person name="Sullivan S."/>
            <person name="Sone E.D."/>
            <person name="Koren S."/>
            <person name="Silverstein K.A.T."/>
            <person name="Beckman K.B."/>
            <person name="Gohl D.M."/>
        </authorList>
    </citation>
    <scope>NUCLEOTIDE SEQUENCE</scope>
    <source>
        <strain evidence="2">Duluth1</strain>
        <tissue evidence="2">Whole animal</tissue>
    </source>
</reference>
<comment type="caution">
    <text evidence="2">The sequence shown here is derived from an EMBL/GenBank/DDBJ whole genome shotgun (WGS) entry which is preliminary data.</text>
</comment>
<proteinExistence type="predicted"/>
<feature type="region of interest" description="Disordered" evidence="1">
    <location>
        <begin position="19"/>
        <end position="101"/>
    </location>
</feature>
<dbReference type="Proteomes" id="UP000828390">
    <property type="component" value="Unassembled WGS sequence"/>
</dbReference>
<evidence type="ECO:0000313" key="3">
    <source>
        <dbReference type="Proteomes" id="UP000828390"/>
    </source>
</evidence>
<gene>
    <name evidence="2" type="ORF">DPMN_034144</name>
</gene>
<protein>
    <submittedName>
        <fullName evidence="2">Uncharacterized protein</fullName>
    </submittedName>
</protein>
<name>A0A9D4M7B9_DREPO</name>
<organism evidence="2 3">
    <name type="scientific">Dreissena polymorpha</name>
    <name type="common">Zebra mussel</name>
    <name type="synonym">Mytilus polymorpha</name>
    <dbReference type="NCBI Taxonomy" id="45954"/>
    <lineage>
        <taxon>Eukaryota</taxon>
        <taxon>Metazoa</taxon>
        <taxon>Spiralia</taxon>
        <taxon>Lophotrochozoa</taxon>
        <taxon>Mollusca</taxon>
        <taxon>Bivalvia</taxon>
        <taxon>Autobranchia</taxon>
        <taxon>Heteroconchia</taxon>
        <taxon>Euheterodonta</taxon>
        <taxon>Imparidentia</taxon>
        <taxon>Neoheterodontei</taxon>
        <taxon>Myida</taxon>
        <taxon>Dreissenoidea</taxon>
        <taxon>Dreissenidae</taxon>
        <taxon>Dreissena</taxon>
    </lineage>
</organism>
<dbReference type="AlphaFoldDB" id="A0A9D4M7B9"/>
<evidence type="ECO:0000256" key="1">
    <source>
        <dbReference type="SAM" id="MobiDB-lite"/>
    </source>
</evidence>
<dbReference type="EMBL" id="JAIWYP010000002">
    <property type="protein sequence ID" value="KAH3870951.1"/>
    <property type="molecule type" value="Genomic_DNA"/>
</dbReference>
<accession>A0A9D4M7B9</accession>
<reference evidence="2" key="2">
    <citation type="submission" date="2020-11" db="EMBL/GenBank/DDBJ databases">
        <authorList>
            <person name="McCartney M.A."/>
            <person name="Auch B."/>
            <person name="Kono T."/>
            <person name="Mallez S."/>
            <person name="Becker A."/>
            <person name="Gohl D.M."/>
            <person name="Silverstein K.A.T."/>
            <person name="Koren S."/>
            <person name="Bechman K.B."/>
            <person name="Herman A."/>
            <person name="Abrahante J.E."/>
            <person name="Garbe J."/>
        </authorList>
    </citation>
    <scope>NUCLEOTIDE SEQUENCE</scope>
    <source>
        <strain evidence="2">Duluth1</strain>
        <tissue evidence="2">Whole animal</tissue>
    </source>
</reference>